<proteinExistence type="predicted"/>
<feature type="transmembrane region" description="Helical" evidence="1">
    <location>
        <begin position="9"/>
        <end position="29"/>
    </location>
</feature>
<keyword evidence="1" id="KW-1133">Transmembrane helix</keyword>
<dbReference type="Proteomes" id="UP000343317">
    <property type="component" value="Unassembled WGS sequence"/>
</dbReference>
<gene>
    <name evidence="2" type="ORF">PHO31112_02259</name>
</gene>
<evidence type="ECO:0000313" key="2">
    <source>
        <dbReference type="EMBL" id="VVE03516.1"/>
    </source>
</evidence>
<keyword evidence="1" id="KW-0472">Membrane</keyword>
<evidence type="ECO:0000256" key="1">
    <source>
        <dbReference type="SAM" id="Phobius"/>
    </source>
</evidence>
<reference evidence="2 3" key="1">
    <citation type="submission" date="2019-08" db="EMBL/GenBank/DDBJ databases">
        <authorList>
            <person name="Peeters C."/>
        </authorList>
    </citation>
    <scope>NUCLEOTIDE SEQUENCE [LARGE SCALE GENOMIC DNA]</scope>
    <source>
        <strain evidence="2 3">LMG 31112</strain>
    </source>
</reference>
<feature type="transmembrane region" description="Helical" evidence="1">
    <location>
        <begin position="35"/>
        <end position="55"/>
    </location>
</feature>
<sequence length="86" mass="9615">MKFIEDGNFTGWVCTALISIDAGISYLVLKFAPPSLLSVFLALLGFVIMAVGGLCSRARLLKIRPFDNNYKKARRSYEVPRNDEES</sequence>
<keyword evidence="1" id="KW-0812">Transmembrane</keyword>
<dbReference type="AlphaFoldDB" id="A0A5E4UUB3"/>
<name>A0A5E4UUB3_9BURK</name>
<dbReference type="EMBL" id="CABPSM010000005">
    <property type="protein sequence ID" value="VVE03516.1"/>
    <property type="molecule type" value="Genomic_DNA"/>
</dbReference>
<evidence type="ECO:0000313" key="3">
    <source>
        <dbReference type="Proteomes" id="UP000343317"/>
    </source>
</evidence>
<protein>
    <recommendedName>
        <fullName evidence="4">Transmembrane protein</fullName>
    </recommendedName>
</protein>
<keyword evidence="3" id="KW-1185">Reference proteome</keyword>
<evidence type="ECO:0008006" key="4">
    <source>
        <dbReference type="Google" id="ProtNLM"/>
    </source>
</evidence>
<organism evidence="2 3">
    <name type="scientific">Pandoraea horticolens</name>
    <dbReference type="NCBI Taxonomy" id="2508298"/>
    <lineage>
        <taxon>Bacteria</taxon>
        <taxon>Pseudomonadati</taxon>
        <taxon>Pseudomonadota</taxon>
        <taxon>Betaproteobacteria</taxon>
        <taxon>Burkholderiales</taxon>
        <taxon>Burkholderiaceae</taxon>
        <taxon>Pandoraea</taxon>
    </lineage>
</organism>
<accession>A0A5E4UUB3</accession>